<dbReference type="EMBL" id="UINC01001431">
    <property type="protein sequence ID" value="SUZ80556.1"/>
    <property type="molecule type" value="Genomic_DNA"/>
</dbReference>
<evidence type="ECO:0000259" key="4">
    <source>
        <dbReference type="Pfam" id="PF03328"/>
    </source>
</evidence>
<evidence type="ECO:0000256" key="2">
    <source>
        <dbReference type="ARBA" id="ARBA00022723"/>
    </source>
</evidence>
<name>A0A381QMG2_9ZZZZ</name>
<accession>A0A381QMG2</accession>
<dbReference type="PANTHER" id="PTHR30502">
    <property type="entry name" value="2-KETO-3-DEOXY-L-RHAMNONATE ALDOLASE"/>
    <property type="match status" value="1"/>
</dbReference>
<dbReference type="InterPro" id="IPR040442">
    <property type="entry name" value="Pyrv_kinase-like_dom_sf"/>
</dbReference>
<dbReference type="InterPro" id="IPR005000">
    <property type="entry name" value="Aldolase/citrate-lyase_domain"/>
</dbReference>
<dbReference type="SUPFAM" id="SSF51621">
    <property type="entry name" value="Phosphoenolpyruvate/pyruvate domain"/>
    <property type="match status" value="1"/>
</dbReference>
<reference evidence="5" key="1">
    <citation type="submission" date="2018-05" db="EMBL/GenBank/DDBJ databases">
        <authorList>
            <person name="Lanie J.A."/>
            <person name="Ng W.-L."/>
            <person name="Kazmierczak K.M."/>
            <person name="Andrzejewski T.M."/>
            <person name="Davidsen T.M."/>
            <person name="Wayne K.J."/>
            <person name="Tettelin H."/>
            <person name="Glass J.I."/>
            <person name="Rusch D."/>
            <person name="Podicherti R."/>
            <person name="Tsui H.-C.T."/>
            <person name="Winkler M.E."/>
        </authorList>
    </citation>
    <scope>NUCLEOTIDE SEQUENCE</scope>
</reference>
<proteinExistence type="inferred from homology"/>
<sequence>MASLLADDQAVFGIFSQQKTPEEGAELVANREPDFIFYSMETGPFDIPRMQAFMEGMLDNAGPEGTHATALRIPPIRDGHDEARERVALGIESGVDSIVFPHVETAEEAMLAVQMMGNNGWPANEQGKLVNVLLIEDQVGVANAREIVNTPGVSVVIPGPGDLSRAYGRDQEATENAIQTVLAACLEFDIPCGITAGVNDIAERLDQGFEMIIVTEAEALSVGRRAAGR</sequence>
<dbReference type="InterPro" id="IPR050251">
    <property type="entry name" value="HpcH-HpaI_aldolase"/>
</dbReference>
<evidence type="ECO:0000256" key="1">
    <source>
        <dbReference type="ARBA" id="ARBA00005568"/>
    </source>
</evidence>
<dbReference type="PANTHER" id="PTHR30502:SF0">
    <property type="entry name" value="PHOSPHOENOLPYRUVATE CARBOXYLASE FAMILY PROTEIN"/>
    <property type="match status" value="1"/>
</dbReference>
<organism evidence="5">
    <name type="scientific">marine metagenome</name>
    <dbReference type="NCBI Taxonomy" id="408172"/>
    <lineage>
        <taxon>unclassified sequences</taxon>
        <taxon>metagenomes</taxon>
        <taxon>ecological metagenomes</taxon>
    </lineage>
</organism>
<dbReference type="Gene3D" id="3.20.20.60">
    <property type="entry name" value="Phosphoenolpyruvate-binding domains"/>
    <property type="match status" value="2"/>
</dbReference>
<keyword evidence="2" id="KW-0479">Metal-binding</keyword>
<dbReference type="GO" id="GO:0005737">
    <property type="term" value="C:cytoplasm"/>
    <property type="evidence" value="ECO:0007669"/>
    <property type="project" value="TreeGrafter"/>
</dbReference>
<comment type="similarity">
    <text evidence="1">Belongs to the HpcH/HpaI aldolase family.</text>
</comment>
<feature type="domain" description="HpcH/HpaI aldolase/citrate lyase" evidence="4">
    <location>
        <begin position="64"/>
        <end position="209"/>
    </location>
</feature>
<gene>
    <name evidence="5" type="ORF">METZ01_LOCUS33410</name>
</gene>
<evidence type="ECO:0000256" key="3">
    <source>
        <dbReference type="ARBA" id="ARBA00023239"/>
    </source>
</evidence>
<dbReference type="InterPro" id="IPR015813">
    <property type="entry name" value="Pyrv/PenolPyrv_kinase-like_dom"/>
</dbReference>
<dbReference type="GO" id="GO:0016832">
    <property type="term" value="F:aldehyde-lyase activity"/>
    <property type="evidence" value="ECO:0007669"/>
    <property type="project" value="TreeGrafter"/>
</dbReference>
<dbReference type="GO" id="GO:0046872">
    <property type="term" value="F:metal ion binding"/>
    <property type="evidence" value="ECO:0007669"/>
    <property type="project" value="UniProtKB-KW"/>
</dbReference>
<dbReference type="Pfam" id="PF03328">
    <property type="entry name" value="HpcH_HpaI"/>
    <property type="match status" value="1"/>
</dbReference>
<keyword evidence="3" id="KW-0456">Lyase</keyword>
<evidence type="ECO:0000313" key="5">
    <source>
        <dbReference type="EMBL" id="SUZ80556.1"/>
    </source>
</evidence>
<protein>
    <recommendedName>
        <fullName evidence="4">HpcH/HpaI aldolase/citrate lyase domain-containing protein</fullName>
    </recommendedName>
</protein>
<dbReference type="AlphaFoldDB" id="A0A381QMG2"/>